<dbReference type="GO" id="GO:0005737">
    <property type="term" value="C:cytoplasm"/>
    <property type="evidence" value="ECO:0007669"/>
    <property type="project" value="TreeGrafter"/>
</dbReference>
<dbReference type="InterPro" id="IPR029063">
    <property type="entry name" value="SAM-dependent_MTases_sf"/>
</dbReference>
<evidence type="ECO:0000313" key="2">
    <source>
        <dbReference type="Proteomes" id="UP000245942"/>
    </source>
</evidence>
<reference evidence="1 2" key="1">
    <citation type="journal article" date="2018" name="Mol. Biol. Evol.">
        <title>Broad Genomic Sampling Reveals a Smut Pathogenic Ancestry of the Fungal Clade Ustilaginomycotina.</title>
        <authorList>
            <person name="Kijpornyongpan T."/>
            <person name="Mondo S.J."/>
            <person name="Barry K."/>
            <person name="Sandor L."/>
            <person name="Lee J."/>
            <person name="Lipzen A."/>
            <person name="Pangilinan J."/>
            <person name="LaButti K."/>
            <person name="Hainaut M."/>
            <person name="Henrissat B."/>
            <person name="Grigoriev I.V."/>
            <person name="Spatafora J.W."/>
            <person name="Aime M.C."/>
        </authorList>
    </citation>
    <scope>NUCLEOTIDE SEQUENCE [LARGE SCALE GENOMIC DNA]</scope>
    <source>
        <strain evidence="1 2">MCA 4718</strain>
    </source>
</reference>
<gene>
    <name evidence="1" type="ORF">BCV69DRAFT_280789</name>
</gene>
<dbReference type="CDD" id="cd02440">
    <property type="entry name" value="AdoMet_MTases"/>
    <property type="match status" value="1"/>
</dbReference>
<dbReference type="RefSeq" id="XP_025350338.1">
    <property type="nucleotide sequence ID" value="XM_025491736.1"/>
</dbReference>
<dbReference type="InterPro" id="IPR019410">
    <property type="entry name" value="Methyltransf_16"/>
</dbReference>
<evidence type="ECO:0000313" key="1">
    <source>
        <dbReference type="EMBL" id="PWN23178.1"/>
    </source>
</evidence>
<name>A0A316UE48_9BASI</name>
<dbReference type="Proteomes" id="UP000245942">
    <property type="component" value="Unassembled WGS sequence"/>
</dbReference>
<dbReference type="GeneID" id="37013470"/>
<dbReference type="PANTHER" id="PTHR14614">
    <property type="entry name" value="HEPATOCELLULAR CARCINOMA-ASSOCIATED ANTIGEN"/>
    <property type="match status" value="1"/>
</dbReference>
<proteinExistence type="predicted"/>
<evidence type="ECO:0008006" key="3">
    <source>
        <dbReference type="Google" id="ProtNLM"/>
    </source>
</evidence>
<dbReference type="GO" id="GO:0008757">
    <property type="term" value="F:S-adenosylmethionine-dependent methyltransferase activity"/>
    <property type="evidence" value="ECO:0007669"/>
    <property type="project" value="UniProtKB-ARBA"/>
</dbReference>
<dbReference type="Pfam" id="PF10294">
    <property type="entry name" value="Methyltransf_16"/>
    <property type="match status" value="1"/>
</dbReference>
<dbReference type="AlphaFoldDB" id="A0A316UE48"/>
<keyword evidence="2" id="KW-1185">Reference proteome</keyword>
<accession>A0A316UE48</accession>
<dbReference type="OrthoDB" id="407325at2759"/>
<dbReference type="EMBL" id="KZ819322">
    <property type="protein sequence ID" value="PWN23178.1"/>
    <property type="molecule type" value="Genomic_DNA"/>
</dbReference>
<dbReference type="PANTHER" id="PTHR14614:SF104">
    <property type="entry name" value="N-METHYLTRANSFERASE, PUTATIVE (AFU_ORTHOLOGUE AFUA_1G17750)-RELATED"/>
    <property type="match status" value="1"/>
</dbReference>
<organism evidence="1 2">
    <name type="scientific">Pseudomicrostroma glucosiphilum</name>
    <dbReference type="NCBI Taxonomy" id="1684307"/>
    <lineage>
        <taxon>Eukaryota</taxon>
        <taxon>Fungi</taxon>
        <taxon>Dikarya</taxon>
        <taxon>Basidiomycota</taxon>
        <taxon>Ustilaginomycotina</taxon>
        <taxon>Exobasidiomycetes</taxon>
        <taxon>Microstromatales</taxon>
        <taxon>Microstromatales incertae sedis</taxon>
        <taxon>Pseudomicrostroma</taxon>
    </lineage>
</organism>
<sequence length="412" mass="44264">MTIVEAVASAQVEITAPRTTQRAFHPSLGLPEDRLVYRPCPLFPSAEHCQPANGVEAAGHQQHDFSVRIPPASVPLIFAHRQWRSGLILADLLAAAAVEASPSASSPWNVQGLTVLELGCGTGIPGMVAHRLGGASSTLVTDYDAPPLIETLRFNVASNFEPAEIKTGIRAVGFSWGTNTEDLEDTMDTIRREKKRAGVARGVESQASSSGGRFDRILLADCVWDSLSHEVLLKSVSQLLAKPARAQETGKGGETHSTPLVLLVSGFHTGRETLLSFIRRAHRFGLVLQEAPGSSSLLPALPAEEELVVKQEQARLGEASSASAYPLWNAPRFVCELELAAEDEEEAEAGVAAGDTGAPTTTTTTVIDAGRAPRLTGRRRAFVLEEREEEKKENGGVLIRNRWMTVFALGWA</sequence>
<dbReference type="SUPFAM" id="SSF53335">
    <property type="entry name" value="S-adenosyl-L-methionine-dependent methyltransferases"/>
    <property type="match status" value="1"/>
</dbReference>
<dbReference type="Gene3D" id="3.40.50.150">
    <property type="entry name" value="Vaccinia Virus protein VP39"/>
    <property type="match status" value="1"/>
</dbReference>
<protein>
    <recommendedName>
        <fullName evidence="3">Nicotinamide N-methyltransferase</fullName>
    </recommendedName>
</protein>